<evidence type="ECO:0000256" key="1">
    <source>
        <dbReference type="ARBA" id="ARBA00022630"/>
    </source>
</evidence>
<dbReference type="RefSeq" id="WP_176007147.1">
    <property type="nucleotide sequence ID" value="NZ_JABWMI010000018.1"/>
</dbReference>
<organism evidence="4 5">
    <name type="scientific">Flavobacterium agri</name>
    <dbReference type="NCBI Taxonomy" id="2743471"/>
    <lineage>
        <taxon>Bacteria</taxon>
        <taxon>Pseudomonadati</taxon>
        <taxon>Bacteroidota</taxon>
        <taxon>Flavobacteriia</taxon>
        <taxon>Flavobacteriales</taxon>
        <taxon>Flavobacteriaceae</taxon>
        <taxon>Flavobacterium</taxon>
    </lineage>
</organism>
<dbReference type="GO" id="GO:0016491">
    <property type="term" value="F:oxidoreductase activity"/>
    <property type="evidence" value="ECO:0007669"/>
    <property type="project" value="UniProtKB-KW"/>
</dbReference>
<dbReference type="Proteomes" id="UP000535020">
    <property type="component" value="Unassembled WGS sequence"/>
</dbReference>
<evidence type="ECO:0000313" key="4">
    <source>
        <dbReference type="EMBL" id="NYA72344.1"/>
    </source>
</evidence>
<name>A0A7Y8Y4A1_9FLAO</name>
<dbReference type="InterPro" id="IPR023753">
    <property type="entry name" value="FAD/NAD-binding_dom"/>
</dbReference>
<dbReference type="SUPFAM" id="SSF51905">
    <property type="entry name" value="FAD/NAD(P)-binding domain"/>
    <property type="match status" value="1"/>
</dbReference>
<dbReference type="InterPro" id="IPR050097">
    <property type="entry name" value="Ferredoxin-NADP_redctase_2"/>
</dbReference>
<dbReference type="InterPro" id="IPR036188">
    <property type="entry name" value="FAD/NAD-bd_sf"/>
</dbReference>
<dbReference type="Pfam" id="PF07992">
    <property type="entry name" value="Pyr_redox_2"/>
    <property type="match status" value="1"/>
</dbReference>
<gene>
    <name evidence="4" type="ORF">HZF10_15545</name>
</gene>
<dbReference type="AlphaFoldDB" id="A0A7Y8Y4A1"/>
<evidence type="ECO:0000259" key="3">
    <source>
        <dbReference type="Pfam" id="PF07992"/>
    </source>
</evidence>
<proteinExistence type="predicted"/>
<dbReference type="PRINTS" id="PR00368">
    <property type="entry name" value="FADPNR"/>
</dbReference>
<evidence type="ECO:0000313" key="5">
    <source>
        <dbReference type="Proteomes" id="UP000535020"/>
    </source>
</evidence>
<feature type="domain" description="FAD/NAD(P)-binding" evidence="3">
    <location>
        <begin position="7"/>
        <end position="281"/>
    </location>
</feature>
<keyword evidence="2" id="KW-0560">Oxidoreductase</keyword>
<reference evidence="4 5" key="1">
    <citation type="submission" date="2020-07" db="EMBL/GenBank/DDBJ databases">
        <authorList>
            <person name="Sun Q."/>
        </authorList>
    </citation>
    <scope>NUCLEOTIDE SEQUENCE [LARGE SCALE GENOMIC DNA]</scope>
    <source>
        <strain evidence="4 5">MAH-1</strain>
    </source>
</reference>
<comment type="caution">
    <text evidence="4">The sequence shown here is derived from an EMBL/GenBank/DDBJ whole genome shotgun (WGS) entry which is preliminary data.</text>
</comment>
<evidence type="ECO:0000256" key="2">
    <source>
        <dbReference type="ARBA" id="ARBA00023002"/>
    </source>
</evidence>
<protein>
    <submittedName>
        <fullName evidence="4">NAD(P)/FAD-dependent oxidoreductase</fullName>
    </submittedName>
</protein>
<accession>A0A7Y8Y4A1</accession>
<sequence>MEEIPNYEVIIIGGSYAGLSAAMTLGRSLRTVLVIDTGTPCNRNSPHAHNLIGFDNEAPEIISAKAKEQVLKYHSVTFLSAKAKAISGRDNEFEVTTDNGASFLAQKVLLATGVTDIIPDIPGFAECWGKTVIHCPYCHAYEIAGKKIGILAHGEAGFEMSKLMRQWSKDISLLVNDNEPFSFEELKTLREKDIPVFPKAIDRINGEDGQVTQVVFRDGSSEDFDAIYARAGVRQSTMIPIDIGCELDDHGFIVVDDSQRTNIPGLFAAGDNTMAMRSLARSIASGNTAGICINHELIKEDF</sequence>
<dbReference type="PRINTS" id="PR00469">
    <property type="entry name" value="PNDRDTASEII"/>
</dbReference>
<keyword evidence="1" id="KW-0285">Flavoprotein</keyword>
<dbReference type="PANTHER" id="PTHR48105">
    <property type="entry name" value="THIOREDOXIN REDUCTASE 1-RELATED-RELATED"/>
    <property type="match status" value="1"/>
</dbReference>
<dbReference type="EMBL" id="JACBJI010000007">
    <property type="protein sequence ID" value="NYA72344.1"/>
    <property type="molecule type" value="Genomic_DNA"/>
</dbReference>
<dbReference type="Gene3D" id="3.50.50.60">
    <property type="entry name" value="FAD/NAD(P)-binding domain"/>
    <property type="match status" value="2"/>
</dbReference>
<keyword evidence="5" id="KW-1185">Reference proteome</keyword>